<dbReference type="GO" id="GO:0043386">
    <property type="term" value="P:mycotoxin biosynthetic process"/>
    <property type="evidence" value="ECO:0007669"/>
    <property type="project" value="InterPro"/>
</dbReference>
<keyword evidence="5 8" id="KW-0472">Membrane</keyword>
<evidence type="ECO:0008006" key="11">
    <source>
        <dbReference type="Google" id="ProtNLM"/>
    </source>
</evidence>
<comment type="similarity">
    <text evidence="7">Belongs to the ustYa family.</text>
</comment>
<dbReference type="AlphaFoldDB" id="A0AA38S0U2"/>
<dbReference type="PANTHER" id="PTHR33365:SF13">
    <property type="entry name" value="TAT PATHWAY SIGNAL SEQUENCE"/>
    <property type="match status" value="1"/>
</dbReference>
<dbReference type="InterPro" id="IPR021765">
    <property type="entry name" value="UstYa-like"/>
</dbReference>
<accession>A0AA38S0U2</accession>
<evidence type="ECO:0000256" key="5">
    <source>
        <dbReference type="ARBA" id="ARBA00023136"/>
    </source>
</evidence>
<reference evidence="9" key="1">
    <citation type="submission" date="2022-07" db="EMBL/GenBank/DDBJ databases">
        <title>Fungi with potential for degradation of polypropylene.</title>
        <authorList>
            <person name="Gostincar C."/>
        </authorList>
    </citation>
    <scope>NUCLEOTIDE SEQUENCE</scope>
    <source>
        <strain evidence="9">EXF-13287</strain>
    </source>
</reference>
<feature type="transmembrane region" description="Helical" evidence="8">
    <location>
        <begin position="47"/>
        <end position="67"/>
    </location>
</feature>
<keyword evidence="6" id="KW-0325">Glycoprotein</keyword>
<name>A0AA38S0U2_9PEZI</name>
<dbReference type="PANTHER" id="PTHR33365">
    <property type="entry name" value="YALI0B05434P"/>
    <property type="match status" value="1"/>
</dbReference>
<organism evidence="9 10">
    <name type="scientific">Coniochaeta hoffmannii</name>
    <dbReference type="NCBI Taxonomy" id="91930"/>
    <lineage>
        <taxon>Eukaryota</taxon>
        <taxon>Fungi</taxon>
        <taxon>Dikarya</taxon>
        <taxon>Ascomycota</taxon>
        <taxon>Pezizomycotina</taxon>
        <taxon>Sordariomycetes</taxon>
        <taxon>Sordariomycetidae</taxon>
        <taxon>Coniochaetales</taxon>
        <taxon>Coniochaetaceae</taxon>
        <taxon>Coniochaeta</taxon>
    </lineage>
</organism>
<evidence type="ECO:0000313" key="10">
    <source>
        <dbReference type="Proteomes" id="UP001174691"/>
    </source>
</evidence>
<dbReference type="Pfam" id="PF11807">
    <property type="entry name" value="UstYa"/>
    <property type="match status" value="1"/>
</dbReference>
<evidence type="ECO:0000256" key="1">
    <source>
        <dbReference type="ARBA" id="ARBA00004167"/>
    </source>
</evidence>
<keyword evidence="2 8" id="KW-0812">Transmembrane</keyword>
<proteinExistence type="inferred from homology"/>
<evidence type="ECO:0000256" key="8">
    <source>
        <dbReference type="SAM" id="Phobius"/>
    </source>
</evidence>
<evidence type="ECO:0000313" key="9">
    <source>
        <dbReference type="EMBL" id="KAJ9165598.1"/>
    </source>
</evidence>
<dbReference type="EMBL" id="JANBVN010000002">
    <property type="protein sequence ID" value="KAJ9165598.1"/>
    <property type="molecule type" value="Genomic_DNA"/>
</dbReference>
<keyword evidence="10" id="KW-1185">Reference proteome</keyword>
<keyword evidence="4" id="KW-0843">Virulence</keyword>
<protein>
    <recommendedName>
        <fullName evidence="11">Tat pathway signal sequence</fullName>
    </recommendedName>
</protein>
<dbReference type="GO" id="GO:0016020">
    <property type="term" value="C:membrane"/>
    <property type="evidence" value="ECO:0007669"/>
    <property type="project" value="UniProtKB-SubCell"/>
</dbReference>
<evidence type="ECO:0000256" key="4">
    <source>
        <dbReference type="ARBA" id="ARBA00023026"/>
    </source>
</evidence>
<evidence type="ECO:0000256" key="6">
    <source>
        <dbReference type="ARBA" id="ARBA00023180"/>
    </source>
</evidence>
<evidence type="ECO:0000256" key="7">
    <source>
        <dbReference type="ARBA" id="ARBA00035112"/>
    </source>
</evidence>
<dbReference type="Proteomes" id="UP001174691">
    <property type="component" value="Unassembled WGS sequence"/>
</dbReference>
<comment type="caution">
    <text evidence="9">The sequence shown here is derived from an EMBL/GenBank/DDBJ whole genome shotgun (WGS) entry which is preliminary data.</text>
</comment>
<sequence length="289" mass="33899">MSLSGKKYEPLLNEGKDELDDGHRRRSIDYGLQLPIINKKKDRTVKLLVALNLALAALLLVLVVVLWREKSRVPAPPYSPAWEAVRYVNKRFAKDERFYRENETDTEVDRIWLNLTGPSNGHIKLDAEEARKNVPSVELYYDPGYYIYGLNMFHQMHCLDVIRRSFYPKHYFPAKSEADVKEHKQHCFDFLRQSIMCSGDVTIDHWFNYTWTSPSFAADGGGRAGDDWMGMYTDGYKRMTPQQRNDNAPLLWDTTHQCRDYDALWRWVKERELVDDAYINKFGVNVDIF</sequence>
<comment type="subcellular location">
    <subcellularLocation>
        <location evidence="1">Membrane</location>
        <topology evidence="1">Single-pass membrane protein</topology>
    </subcellularLocation>
</comment>
<evidence type="ECO:0000256" key="2">
    <source>
        <dbReference type="ARBA" id="ARBA00022692"/>
    </source>
</evidence>
<gene>
    <name evidence="9" type="ORF">NKR19_g225</name>
</gene>
<evidence type="ECO:0000256" key="3">
    <source>
        <dbReference type="ARBA" id="ARBA00022989"/>
    </source>
</evidence>
<keyword evidence="3 8" id="KW-1133">Transmembrane helix</keyword>